<dbReference type="EMBL" id="SMFQ01000002">
    <property type="protein sequence ID" value="TCJ89245.1"/>
    <property type="molecule type" value="Genomic_DNA"/>
</dbReference>
<proteinExistence type="predicted"/>
<dbReference type="Pfam" id="PF04463">
    <property type="entry name" value="2-thiour_desulf"/>
    <property type="match status" value="1"/>
</dbReference>
<dbReference type="PANTHER" id="PTHR30087:SF0">
    <property type="entry name" value="INNER MEMBRANE PROTEIN"/>
    <property type="match status" value="1"/>
</dbReference>
<dbReference type="InterPro" id="IPR013560">
    <property type="entry name" value="DUF1722"/>
</dbReference>
<feature type="domain" description="DUF1722" evidence="1">
    <location>
        <begin position="201"/>
        <end position="317"/>
    </location>
</feature>
<organism evidence="2 3">
    <name type="scientific">Cocleimonas flava</name>
    <dbReference type="NCBI Taxonomy" id="634765"/>
    <lineage>
        <taxon>Bacteria</taxon>
        <taxon>Pseudomonadati</taxon>
        <taxon>Pseudomonadota</taxon>
        <taxon>Gammaproteobacteria</taxon>
        <taxon>Thiotrichales</taxon>
        <taxon>Thiotrichaceae</taxon>
        <taxon>Cocleimonas</taxon>
    </lineage>
</organism>
<evidence type="ECO:0000313" key="3">
    <source>
        <dbReference type="Proteomes" id="UP000294887"/>
    </source>
</evidence>
<name>A0A4V2P9E0_9GAMM</name>
<accession>A0A4V2P9E0</accession>
<dbReference type="InterPro" id="IPR007553">
    <property type="entry name" value="2-thiour_desulf"/>
</dbReference>
<gene>
    <name evidence="2" type="ORF">EV695_1107</name>
</gene>
<dbReference type="Proteomes" id="UP000294887">
    <property type="component" value="Unassembled WGS sequence"/>
</dbReference>
<dbReference type="PIRSF" id="PIRSF037004">
    <property type="entry name" value="UCP037004"/>
    <property type="match status" value="1"/>
</dbReference>
<dbReference type="Pfam" id="PF08349">
    <property type="entry name" value="DUF1722"/>
    <property type="match status" value="1"/>
</dbReference>
<dbReference type="PANTHER" id="PTHR30087">
    <property type="entry name" value="INNER MEMBRANE PROTEIN"/>
    <property type="match status" value="1"/>
</dbReference>
<comment type="caution">
    <text evidence="2">The sequence shown here is derived from an EMBL/GenBank/DDBJ whole genome shotgun (WGS) entry which is preliminary data.</text>
</comment>
<dbReference type="InterPro" id="IPR017087">
    <property type="entry name" value="UCP037004"/>
</dbReference>
<sequence length="322" mass="37243">MLSNNNFPKLKLGISSCLLGNEVRFDGGHKRSQYIQNTLARFFDFQTFCPEVAIGMGIPRKPIRLVRKSEDDGKKAYAVDVKNNELDFTNDLHEYSEMIAKNYLSDISGYIFKKDSPSCGMERVKVYSPEGHFVHKDGVGIYAAVIKEHFPHMPMEEEGRLNDVNLRESFLTRVYLYNDWQCMVKEGITPRGLVNFHAQQKYLFMAHNQHIARELGQMIATAGSADIDELAESYISLAMNVLKKQPDRKRHTNALQHIMGYLRKKIDSDDRQELLNSIMSFQKGEVPLIMPLTLLKHHFSRHPNDYIAKQRYLSPFPVELRW</sequence>
<evidence type="ECO:0000313" key="2">
    <source>
        <dbReference type="EMBL" id="TCJ89245.1"/>
    </source>
</evidence>
<reference evidence="2 3" key="1">
    <citation type="submission" date="2019-03" db="EMBL/GenBank/DDBJ databases">
        <title>Genomic Encyclopedia of Type Strains, Phase IV (KMG-IV): sequencing the most valuable type-strain genomes for metagenomic binning, comparative biology and taxonomic classification.</title>
        <authorList>
            <person name="Goeker M."/>
        </authorList>
    </citation>
    <scope>NUCLEOTIDE SEQUENCE [LARGE SCALE GENOMIC DNA]</scope>
    <source>
        <strain evidence="2 3">DSM 24830</strain>
    </source>
</reference>
<dbReference type="RefSeq" id="WP_131904884.1">
    <property type="nucleotide sequence ID" value="NZ_BAAAFU010000008.1"/>
</dbReference>
<dbReference type="AlphaFoldDB" id="A0A4V2P9E0"/>
<evidence type="ECO:0000259" key="1">
    <source>
        <dbReference type="Pfam" id="PF08349"/>
    </source>
</evidence>
<keyword evidence="3" id="KW-1185">Reference proteome</keyword>
<protein>
    <submittedName>
        <fullName evidence="2">Uncharacterized protein YbgA (DUF1722 family)</fullName>
    </submittedName>
</protein>
<dbReference type="OrthoDB" id="495783at2"/>